<dbReference type="SMART" id="SM00091">
    <property type="entry name" value="PAS"/>
    <property type="match status" value="1"/>
</dbReference>
<evidence type="ECO:0000256" key="3">
    <source>
        <dbReference type="ARBA" id="ARBA00022991"/>
    </source>
</evidence>
<dbReference type="PROSITE" id="PS50112">
    <property type="entry name" value="PAS"/>
    <property type="match status" value="1"/>
</dbReference>
<reference evidence="7 10" key="2">
    <citation type="submission" date="2018-03" db="EMBL/GenBank/DDBJ databases">
        <title>Draft genome sequence of the type strain of Pseudomonas palleroniana LMG 23076, isolated from rice in Cameroon.</title>
        <authorList>
            <person name="Tambong J.T."/>
        </authorList>
    </citation>
    <scope>NUCLEOTIDE SEQUENCE [LARGE SCALE GENOMIC DNA]</scope>
    <source>
        <strain evidence="7 10">LMG 23076</strain>
    </source>
</reference>
<dbReference type="EMBL" id="PYWX01000068">
    <property type="protein sequence ID" value="PTC22396.1"/>
    <property type="molecule type" value="Genomic_DNA"/>
</dbReference>
<dbReference type="SUPFAM" id="SSF55785">
    <property type="entry name" value="PYP-like sensor domain (PAS domain)"/>
    <property type="match status" value="1"/>
</dbReference>
<evidence type="ECO:0000256" key="2">
    <source>
        <dbReference type="ARBA" id="ARBA00022643"/>
    </source>
</evidence>
<evidence type="ECO:0000313" key="8">
    <source>
        <dbReference type="EMBL" id="SEF05420.1"/>
    </source>
</evidence>
<gene>
    <name evidence="7" type="ORF">C9383_23265</name>
    <name evidence="6" type="ORF">F7R03_05100</name>
    <name evidence="8" type="ORF">SAMN04490198_4788</name>
</gene>
<dbReference type="EMBL" id="FNUA01000002">
    <property type="protein sequence ID" value="SEF05420.1"/>
    <property type="molecule type" value="Genomic_DNA"/>
</dbReference>
<evidence type="ECO:0000313" key="7">
    <source>
        <dbReference type="EMBL" id="PTC22396.1"/>
    </source>
</evidence>
<dbReference type="PROSITE" id="PS50113">
    <property type="entry name" value="PAC"/>
    <property type="match status" value="1"/>
</dbReference>
<organism evidence="8 9">
    <name type="scientific">Pseudomonas palleroniana</name>
    <dbReference type="NCBI Taxonomy" id="191390"/>
    <lineage>
        <taxon>Bacteria</taxon>
        <taxon>Pseudomonadati</taxon>
        <taxon>Pseudomonadota</taxon>
        <taxon>Gammaproteobacteria</taxon>
        <taxon>Pseudomonadales</taxon>
        <taxon>Pseudomonadaceae</taxon>
        <taxon>Pseudomonas</taxon>
    </lineage>
</organism>
<dbReference type="InterPro" id="IPR000014">
    <property type="entry name" value="PAS"/>
</dbReference>
<dbReference type="InterPro" id="IPR035965">
    <property type="entry name" value="PAS-like_dom_sf"/>
</dbReference>
<feature type="domain" description="PAC" evidence="5">
    <location>
        <begin position="94"/>
        <end position="133"/>
    </location>
</feature>
<reference evidence="8 9" key="1">
    <citation type="submission" date="2016-10" db="EMBL/GenBank/DDBJ databases">
        <authorList>
            <person name="de Groot N.N."/>
        </authorList>
    </citation>
    <scope>NUCLEOTIDE SEQUENCE [LARGE SCALE GENOMIC DNA]</scope>
    <source>
        <strain evidence="8 9">BS3265</strain>
    </source>
</reference>
<dbReference type="Proteomes" id="UP000240476">
    <property type="component" value="Unassembled WGS sequence"/>
</dbReference>
<dbReference type="CDD" id="cd00130">
    <property type="entry name" value="PAS"/>
    <property type="match status" value="1"/>
</dbReference>
<evidence type="ECO:0000313" key="9">
    <source>
        <dbReference type="Proteomes" id="UP000199129"/>
    </source>
</evidence>
<evidence type="ECO:0000313" key="6">
    <source>
        <dbReference type="EMBL" id="KAB0568954.1"/>
    </source>
</evidence>
<dbReference type="AlphaFoldDB" id="A0A1H5NVE7"/>
<dbReference type="PANTHER" id="PTHR47429">
    <property type="entry name" value="PROTEIN TWIN LOV 1"/>
    <property type="match status" value="1"/>
</dbReference>
<evidence type="ECO:0000259" key="4">
    <source>
        <dbReference type="PROSITE" id="PS50112"/>
    </source>
</evidence>
<evidence type="ECO:0000313" key="10">
    <source>
        <dbReference type="Proteomes" id="UP000240476"/>
    </source>
</evidence>
<keyword evidence="3" id="KW-0157">Chromophore</keyword>
<keyword evidence="10" id="KW-1185">Reference proteome</keyword>
<dbReference type="InterPro" id="IPR000700">
    <property type="entry name" value="PAS-assoc_C"/>
</dbReference>
<evidence type="ECO:0000256" key="1">
    <source>
        <dbReference type="ARBA" id="ARBA00022630"/>
    </source>
</evidence>
<accession>A0A1H5NVE7</accession>
<dbReference type="Proteomes" id="UP000199129">
    <property type="component" value="Unassembled WGS sequence"/>
</dbReference>
<name>A0A1H5NVE7_9PSED</name>
<keyword evidence="2" id="KW-0288">FMN</keyword>
<dbReference type="NCBIfam" id="TIGR00229">
    <property type="entry name" value="sensory_box"/>
    <property type="match status" value="1"/>
</dbReference>
<dbReference type="Gene3D" id="3.30.450.20">
    <property type="entry name" value="PAS domain"/>
    <property type="match status" value="1"/>
</dbReference>
<reference evidence="6 11" key="3">
    <citation type="submission" date="2019-09" db="EMBL/GenBank/DDBJ databases">
        <title>Draft genome sequences of 48 bacterial type strains from the CCUG.</title>
        <authorList>
            <person name="Tunovic T."/>
            <person name="Pineiro-Iglesias B."/>
            <person name="Unosson C."/>
            <person name="Inganas E."/>
            <person name="Ohlen M."/>
            <person name="Cardew S."/>
            <person name="Jensie-Markopoulos S."/>
            <person name="Salva-Serra F."/>
            <person name="Jaen-Luchoro D."/>
            <person name="Karlsson R."/>
            <person name="Svensson-Stadler L."/>
            <person name="Chun J."/>
            <person name="Moore E."/>
        </authorList>
    </citation>
    <scope>NUCLEOTIDE SEQUENCE [LARGE SCALE GENOMIC DNA]</scope>
    <source>
        <strain evidence="6 11">CCUG 51524</strain>
    </source>
</reference>
<keyword evidence="1" id="KW-0285">Flavoprotein</keyword>
<evidence type="ECO:0000259" key="5">
    <source>
        <dbReference type="PROSITE" id="PS50113"/>
    </source>
</evidence>
<protein>
    <submittedName>
        <fullName evidence="8">PAS domain S-box-containing protein</fullName>
    </submittedName>
    <submittedName>
        <fullName evidence="6">PAS domain-containing protein</fullName>
    </submittedName>
</protein>
<proteinExistence type="predicted"/>
<feature type="domain" description="PAS" evidence="4">
    <location>
        <begin position="20"/>
        <end position="93"/>
    </location>
</feature>
<dbReference type="Proteomes" id="UP000423257">
    <property type="component" value="Unassembled WGS sequence"/>
</dbReference>
<evidence type="ECO:0000313" key="11">
    <source>
        <dbReference type="Proteomes" id="UP000423257"/>
    </source>
</evidence>
<dbReference type="EMBL" id="VZPQ01000002">
    <property type="protein sequence ID" value="KAB0568954.1"/>
    <property type="molecule type" value="Genomic_DNA"/>
</dbReference>
<dbReference type="PANTHER" id="PTHR47429:SF2">
    <property type="entry name" value="PROTEIN TWIN LOV 1"/>
    <property type="match status" value="1"/>
</dbReference>
<sequence>MPHKSLRVDDNVSADISDHPKDIFFAAVETTRMPMIVTDPNAPDNPIIFANQAFLEMIGYAHDEIVGKNCRFLQGVETDREVVNSIRDAVKNKQEFSTEVLNYKKDGSSFWNALFISPIQNEKGDVIYFLHRS</sequence>
<dbReference type="Pfam" id="PF13426">
    <property type="entry name" value="PAS_9"/>
    <property type="match status" value="1"/>
</dbReference>